<evidence type="ECO:0000313" key="4">
    <source>
        <dbReference type="Proteomes" id="UP000653305"/>
    </source>
</evidence>
<name>A0A830D092_9LAMI</name>
<sequence length="249" mass="29739">MVATNSMATRSSLELMLDKLQQRDDHQPNDVPPALPARPVSRARLPRARSPLQLDDFQRRSLDHFKKGDWTQVPYTVLIDLRRRVLRTEAKARETKEENVALKMQIQEMDNKWEQYEEKMKSLEKKWQDELTHIQECLVAADRNRASEIRFGPSDSTPRHYLHFKNRQVDQHELVHVEDNNHRHNEVGLVEHDRNILHPQDELRKLKLKFKAWKKDYKYKLRDTQSTLKKIGNSETAKCQKNWWGRISY</sequence>
<reference evidence="3" key="1">
    <citation type="submission" date="2020-07" db="EMBL/GenBank/DDBJ databases">
        <title>Ethylene signaling mediates host invasion by parasitic plants.</title>
        <authorList>
            <person name="Yoshida S."/>
        </authorList>
    </citation>
    <scope>NUCLEOTIDE SEQUENCE</scope>
    <source>
        <strain evidence="3">Okayama</strain>
    </source>
</reference>
<organism evidence="3 4">
    <name type="scientific">Phtheirospermum japonicum</name>
    <dbReference type="NCBI Taxonomy" id="374723"/>
    <lineage>
        <taxon>Eukaryota</taxon>
        <taxon>Viridiplantae</taxon>
        <taxon>Streptophyta</taxon>
        <taxon>Embryophyta</taxon>
        <taxon>Tracheophyta</taxon>
        <taxon>Spermatophyta</taxon>
        <taxon>Magnoliopsida</taxon>
        <taxon>eudicotyledons</taxon>
        <taxon>Gunneridae</taxon>
        <taxon>Pentapetalae</taxon>
        <taxon>asterids</taxon>
        <taxon>lamiids</taxon>
        <taxon>Lamiales</taxon>
        <taxon>Orobanchaceae</taxon>
        <taxon>Orobanchaceae incertae sedis</taxon>
        <taxon>Phtheirospermum</taxon>
    </lineage>
</organism>
<evidence type="ECO:0000256" key="1">
    <source>
        <dbReference type="SAM" id="Coils"/>
    </source>
</evidence>
<feature type="region of interest" description="Disordered" evidence="2">
    <location>
        <begin position="23"/>
        <end position="47"/>
    </location>
</feature>
<protein>
    <submittedName>
        <fullName evidence="3">Myosin-3</fullName>
    </submittedName>
</protein>
<feature type="coiled-coil region" evidence="1">
    <location>
        <begin position="78"/>
        <end position="126"/>
    </location>
</feature>
<keyword evidence="4" id="KW-1185">Reference proteome</keyword>
<gene>
    <name evidence="3" type="ORF">PHJA_002325400</name>
</gene>
<dbReference type="EMBL" id="BMAC01000711">
    <property type="protein sequence ID" value="GFQ01815.1"/>
    <property type="molecule type" value="Genomic_DNA"/>
</dbReference>
<accession>A0A830D092</accession>
<comment type="caution">
    <text evidence="3">The sequence shown here is derived from an EMBL/GenBank/DDBJ whole genome shotgun (WGS) entry which is preliminary data.</text>
</comment>
<keyword evidence="1" id="KW-0175">Coiled coil</keyword>
<dbReference type="OrthoDB" id="683848at2759"/>
<evidence type="ECO:0000256" key="2">
    <source>
        <dbReference type="SAM" id="MobiDB-lite"/>
    </source>
</evidence>
<dbReference type="AlphaFoldDB" id="A0A830D092"/>
<dbReference type="Proteomes" id="UP000653305">
    <property type="component" value="Unassembled WGS sequence"/>
</dbReference>
<evidence type="ECO:0000313" key="3">
    <source>
        <dbReference type="EMBL" id="GFQ01815.1"/>
    </source>
</evidence>
<proteinExistence type="predicted"/>